<dbReference type="STRING" id="188932.AY601_2046"/>
<sequence>MSNPIMSLFNDLFKAGIIKEQEVVELNKALEHSTSEPNEILEVLYRFYQEKISADKHNTGTVWTSSLPQEGHKDYFPDEPMFLKFVEILYRNEVLSEIAYQKIKRAPLKGDQFSYCSVLYLSIEFMSFSRFFSLEEQLAFAELLSAESPNGSGRLINDQEKEKLFLDIKTGKLKTNLDFFSYCHGCRFIELSAYKNKEQDLLKNLVKILNELIDDAFSIIEITTYKEDFKGARDDCNKQRTVIIDTGNRKHQYHSIFFEKESRTEYNPKMFIYDILRCVNQMLADYNRNYRLTGISNNLHEQLFQDSKSPFAICRFREENNNVLDFYDMHQRFLIHNFSPLLYRSPLSYTHIQYAFYHIKNCGLLFHLGDEQLDTIMSDVYKNTYNTIRDLFDVFPDMTAFASHMINAGQKPYRDFLLALNRISHGILNFTEISDGIPGQFNFGTSATFRISFNCNGNYYELDYDLIGKEFNNKIIYYVINEIIQKQYNEYQLIQLANNSHQSNAYLFVTKQQREYLESKKIIEIEHCGFHGPASILV</sequence>
<evidence type="ECO:0000313" key="2">
    <source>
        <dbReference type="Proteomes" id="UP000249754"/>
    </source>
</evidence>
<dbReference type="Proteomes" id="UP000249754">
    <property type="component" value="Unassembled WGS sequence"/>
</dbReference>
<dbReference type="RefSeq" id="WP_111636355.1">
    <property type="nucleotide sequence ID" value="NZ_QLLR01000046.1"/>
</dbReference>
<proteinExistence type="predicted"/>
<protein>
    <submittedName>
        <fullName evidence="1">Uncharacterized protein</fullName>
    </submittedName>
</protein>
<dbReference type="AlphaFoldDB" id="A0A327RXU7"/>
<dbReference type="EMBL" id="QLLR01000046">
    <property type="protein sequence ID" value="RAJ20872.1"/>
    <property type="molecule type" value="Genomic_DNA"/>
</dbReference>
<accession>A0A327RXU7</accession>
<organism evidence="1 2">
    <name type="scientific">Pedobacter cryoconitis</name>
    <dbReference type="NCBI Taxonomy" id="188932"/>
    <lineage>
        <taxon>Bacteria</taxon>
        <taxon>Pseudomonadati</taxon>
        <taxon>Bacteroidota</taxon>
        <taxon>Sphingobacteriia</taxon>
        <taxon>Sphingobacteriales</taxon>
        <taxon>Sphingobacteriaceae</taxon>
        <taxon>Pedobacter</taxon>
    </lineage>
</organism>
<comment type="caution">
    <text evidence="1">The sequence shown here is derived from an EMBL/GenBank/DDBJ whole genome shotgun (WGS) entry which is preliminary data.</text>
</comment>
<reference evidence="1 2" key="1">
    <citation type="submission" date="2018-06" db="EMBL/GenBank/DDBJ databases">
        <title>Genomic Encyclopedia of Archaeal and Bacterial Type Strains, Phase II (KMG-II): from individual species to whole genera.</title>
        <authorList>
            <person name="Goeker M."/>
        </authorList>
    </citation>
    <scope>NUCLEOTIDE SEQUENCE [LARGE SCALE GENOMIC DNA]</scope>
    <source>
        <strain evidence="1 2">DSM 14825</strain>
    </source>
</reference>
<evidence type="ECO:0000313" key="1">
    <source>
        <dbReference type="EMBL" id="RAJ20872.1"/>
    </source>
</evidence>
<gene>
    <name evidence="1" type="ORF">LY11_05074</name>
</gene>
<name>A0A327RXU7_9SPHI</name>
<dbReference type="OrthoDB" id="725763at2"/>